<keyword evidence="2" id="KW-1185">Reference proteome</keyword>
<accession>F5YLV1</accession>
<dbReference type="AlphaFoldDB" id="F5YLV1"/>
<gene>
    <name evidence="1" type="ordered locus">TREPR_3128</name>
</gene>
<protein>
    <submittedName>
        <fullName evidence="1">Uncharacterized protein</fullName>
    </submittedName>
</protein>
<dbReference type="Proteomes" id="UP000009223">
    <property type="component" value="Chromosome"/>
</dbReference>
<dbReference type="HOGENOM" id="CLU_3223469_0_0_12"/>
<sequence>MLTDIVIDIDNYIYITIYRMPFYDTGKSAVCQAKFAIYINNAMF</sequence>
<evidence type="ECO:0000313" key="1">
    <source>
        <dbReference type="EMBL" id="AEF86926.1"/>
    </source>
</evidence>
<proteinExistence type="predicted"/>
<organism evidence="1 2">
    <name type="scientific">Treponema primitia (strain ATCC BAA-887 / DSM 12427 / ZAS-2)</name>
    <dbReference type="NCBI Taxonomy" id="545694"/>
    <lineage>
        <taxon>Bacteria</taxon>
        <taxon>Pseudomonadati</taxon>
        <taxon>Spirochaetota</taxon>
        <taxon>Spirochaetia</taxon>
        <taxon>Spirochaetales</taxon>
        <taxon>Treponemataceae</taxon>
        <taxon>Treponema</taxon>
    </lineage>
</organism>
<reference evidence="1 2" key="2">
    <citation type="journal article" date="2011" name="ISME J.">
        <title>RNA-seq reveals cooperative metabolic interactions between two termite-gut spirochete species in co-culture.</title>
        <authorList>
            <person name="Rosenthal A.Z."/>
            <person name="Matson E.G."/>
            <person name="Eldar A."/>
            <person name="Leadbetter J.R."/>
        </authorList>
    </citation>
    <scope>NUCLEOTIDE SEQUENCE [LARGE SCALE GENOMIC DNA]</scope>
    <source>
        <strain evidence="2">ATCC BAA-887 / DSM 12427 / ZAS-2</strain>
    </source>
</reference>
<dbReference type="EMBL" id="CP001843">
    <property type="protein sequence ID" value="AEF86926.1"/>
    <property type="molecule type" value="Genomic_DNA"/>
</dbReference>
<dbReference type="KEGG" id="tpi:TREPR_3128"/>
<reference evidence="2" key="1">
    <citation type="submission" date="2009-12" db="EMBL/GenBank/DDBJ databases">
        <title>Complete sequence of Treponema primitia strain ZAS-2.</title>
        <authorList>
            <person name="Tetu S.G."/>
            <person name="Matson E."/>
            <person name="Ren Q."/>
            <person name="Seshadri R."/>
            <person name="Elbourne L."/>
            <person name="Hassan K.A."/>
            <person name="Durkin A."/>
            <person name="Radune D."/>
            <person name="Mohamoud Y."/>
            <person name="Shay R."/>
            <person name="Jin S."/>
            <person name="Zhang X."/>
            <person name="Lucey K."/>
            <person name="Ballor N.R."/>
            <person name="Ottesen E."/>
            <person name="Rosenthal R."/>
            <person name="Allen A."/>
            <person name="Leadbetter J.R."/>
            <person name="Paulsen I.T."/>
        </authorList>
    </citation>
    <scope>NUCLEOTIDE SEQUENCE [LARGE SCALE GENOMIC DNA]</scope>
    <source>
        <strain evidence="2">ATCC BAA-887 / DSM 12427 / ZAS-2</strain>
    </source>
</reference>
<name>F5YLV1_TREPZ</name>
<evidence type="ECO:0000313" key="2">
    <source>
        <dbReference type="Proteomes" id="UP000009223"/>
    </source>
</evidence>
<dbReference type="STRING" id="545694.TREPR_3128"/>